<dbReference type="PATRIC" id="fig|573737.6.peg.5825"/>
<dbReference type="RefSeq" id="WP_052654477.1">
    <property type="nucleotide sequence ID" value="NZ_CP011518.2"/>
</dbReference>
<gene>
    <name evidence="1" type="ORF">MB84_29165</name>
</gene>
<evidence type="ECO:0000313" key="2">
    <source>
        <dbReference type="Proteomes" id="UP000035050"/>
    </source>
</evidence>
<dbReference type="EMBL" id="CP011518">
    <property type="protein sequence ID" value="AKK24846.1"/>
    <property type="molecule type" value="Genomic_DNA"/>
</dbReference>
<evidence type="ECO:0000313" key="1">
    <source>
        <dbReference type="EMBL" id="AKK24846.1"/>
    </source>
</evidence>
<dbReference type="OrthoDB" id="8945602at2"/>
<keyword evidence="1" id="KW-0614">Plasmid</keyword>
<dbReference type="InterPro" id="IPR036597">
    <property type="entry name" value="Fido-like_dom_sf"/>
</dbReference>
<organism evidence="1 2">
    <name type="scientific">Pandoraea oxalativorans</name>
    <dbReference type="NCBI Taxonomy" id="573737"/>
    <lineage>
        <taxon>Bacteria</taxon>
        <taxon>Pseudomonadati</taxon>
        <taxon>Pseudomonadota</taxon>
        <taxon>Betaproteobacteria</taxon>
        <taxon>Burkholderiales</taxon>
        <taxon>Burkholderiaceae</taxon>
        <taxon>Pandoraea</taxon>
    </lineage>
</organism>
<dbReference type="SUPFAM" id="SSF140931">
    <property type="entry name" value="Fic-like"/>
    <property type="match status" value="1"/>
</dbReference>
<dbReference type="Proteomes" id="UP000035050">
    <property type="component" value="Plasmid pPO70-1"/>
</dbReference>
<protein>
    <recommendedName>
        <fullName evidence="3">Fido domain-containing protein</fullName>
    </recommendedName>
</protein>
<proteinExistence type="predicted"/>
<sequence>MPTIQPRGICAKMTRLAVDQTTARHPNALSLEDNRFENTNTEAFRRHLGLVGPASEYFVPLPQGPEVAPLTPEALAIAGRPSAGLRVPTSPADLGPFVIPLIFGVVPPEADRLGERDTERPVDAGLGHLGQWPAGRKSLGRGVDSASRSAAPEVPWERSLTSPVAGQPVPEAVAVLGPFGVPLLIDSGMAFFDLDYRAYNADMFEDEPGYVAGFFAGMNYVESPLFDITRFECVKRLYALVAPHTRMCIPVDAFVVTRVDPPDEAARQHHLEQCANDSIQFDHTHQQLLLKTKLGNVSVHAFRTDADAAQKERFLKRLDTQPSTLADADALARLFEGAATRLRYVSATRRIAHFAKHGPGYAEAYFPGHRLPDDFAACSHPPPGDPAPRRIKIRTFDTGTAPFVVTCYRDERHIRNLFEHKLKKFRIARLALFPARTQMALIAGFVAEMVNAHPFTDANNRIWTQIILNHLLRRCGQSESILAVPNGFAAVARYYLNRYRPHAALPPEPTSTDFLNALTDALLAIEDGQRYYQALLDRARAADGFVAPDRWL</sequence>
<keyword evidence="2" id="KW-1185">Reference proteome</keyword>
<geneLocation type="plasmid" evidence="1 2">
    <name>pPO70-1</name>
</geneLocation>
<accession>A0A0G3IG81</accession>
<reference evidence="1" key="1">
    <citation type="submission" date="2016-06" db="EMBL/GenBank/DDBJ databases">
        <title>Pandoraea oxalativorans DSM 23570 Genome Sequencing.</title>
        <authorList>
            <person name="Ee R."/>
            <person name="Lim Y.-L."/>
            <person name="Yong D."/>
            <person name="Yin W.-F."/>
            <person name="Chan K.-G."/>
        </authorList>
    </citation>
    <scope>NUCLEOTIDE SEQUENCE</scope>
    <source>
        <strain evidence="1">DSM 23570</strain>
        <plasmid evidence="1">pPO70-1</plasmid>
    </source>
</reference>
<evidence type="ECO:0008006" key="3">
    <source>
        <dbReference type="Google" id="ProtNLM"/>
    </source>
</evidence>
<dbReference type="KEGG" id="pox:MB84_29165"/>
<name>A0A0G3IG81_9BURK</name>
<dbReference type="AlphaFoldDB" id="A0A0G3IG81"/>